<feature type="compositionally biased region" description="Basic and acidic residues" evidence="1">
    <location>
        <begin position="60"/>
        <end position="72"/>
    </location>
</feature>
<proteinExistence type="predicted"/>
<dbReference type="Proteomes" id="UP000324222">
    <property type="component" value="Unassembled WGS sequence"/>
</dbReference>
<dbReference type="EMBL" id="VSRR010000787">
    <property type="protein sequence ID" value="MPC19625.1"/>
    <property type="molecule type" value="Genomic_DNA"/>
</dbReference>
<evidence type="ECO:0000256" key="1">
    <source>
        <dbReference type="SAM" id="MobiDB-lite"/>
    </source>
</evidence>
<feature type="region of interest" description="Disordered" evidence="1">
    <location>
        <begin position="59"/>
        <end position="78"/>
    </location>
</feature>
<reference evidence="2 3" key="1">
    <citation type="submission" date="2019-05" db="EMBL/GenBank/DDBJ databases">
        <title>Another draft genome of Portunus trituberculatus and its Hox gene families provides insights of decapod evolution.</title>
        <authorList>
            <person name="Jeong J.-H."/>
            <person name="Song I."/>
            <person name="Kim S."/>
            <person name="Choi T."/>
            <person name="Kim D."/>
            <person name="Ryu S."/>
            <person name="Kim W."/>
        </authorList>
    </citation>
    <scope>NUCLEOTIDE SEQUENCE [LARGE SCALE GENOMIC DNA]</scope>
    <source>
        <tissue evidence="2">Muscle</tissue>
    </source>
</reference>
<evidence type="ECO:0000313" key="3">
    <source>
        <dbReference type="Proteomes" id="UP000324222"/>
    </source>
</evidence>
<keyword evidence="3" id="KW-1185">Reference proteome</keyword>
<gene>
    <name evidence="2" type="ORF">E2C01_012545</name>
</gene>
<name>A0A5B7DF07_PORTR</name>
<dbReference type="AlphaFoldDB" id="A0A5B7DF07"/>
<comment type="caution">
    <text evidence="2">The sequence shown here is derived from an EMBL/GenBank/DDBJ whole genome shotgun (WGS) entry which is preliminary data.</text>
</comment>
<organism evidence="2 3">
    <name type="scientific">Portunus trituberculatus</name>
    <name type="common">Swimming crab</name>
    <name type="synonym">Neptunus trituberculatus</name>
    <dbReference type="NCBI Taxonomy" id="210409"/>
    <lineage>
        <taxon>Eukaryota</taxon>
        <taxon>Metazoa</taxon>
        <taxon>Ecdysozoa</taxon>
        <taxon>Arthropoda</taxon>
        <taxon>Crustacea</taxon>
        <taxon>Multicrustacea</taxon>
        <taxon>Malacostraca</taxon>
        <taxon>Eumalacostraca</taxon>
        <taxon>Eucarida</taxon>
        <taxon>Decapoda</taxon>
        <taxon>Pleocyemata</taxon>
        <taxon>Brachyura</taxon>
        <taxon>Eubrachyura</taxon>
        <taxon>Portunoidea</taxon>
        <taxon>Portunidae</taxon>
        <taxon>Portuninae</taxon>
        <taxon>Portunus</taxon>
    </lineage>
</organism>
<accession>A0A5B7DF07</accession>
<sequence length="78" mass="8532">MGGGSLFLISSVPAVGSWGRTPHYLKGTREHVLCCVEAETLCSVVTDESDNPQSFYPVIKEQDVTHNNGDRGKRSKTH</sequence>
<evidence type="ECO:0000313" key="2">
    <source>
        <dbReference type="EMBL" id="MPC19625.1"/>
    </source>
</evidence>
<protein>
    <submittedName>
        <fullName evidence="2">Uncharacterized protein</fullName>
    </submittedName>
</protein>